<evidence type="ECO:0000256" key="9">
    <source>
        <dbReference type="ARBA" id="ARBA00023204"/>
    </source>
</evidence>
<evidence type="ECO:0000256" key="7">
    <source>
        <dbReference type="ARBA" id="ARBA00022840"/>
    </source>
</evidence>
<dbReference type="GO" id="GO:0003677">
    <property type="term" value="F:DNA binding"/>
    <property type="evidence" value="ECO:0007669"/>
    <property type="project" value="UniProtKB-KW"/>
</dbReference>
<dbReference type="Pfam" id="PF12705">
    <property type="entry name" value="PDDEXK_1"/>
    <property type="match status" value="1"/>
</dbReference>
<dbReference type="RefSeq" id="WP_076524041.1">
    <property type="nucleotide sequence ID" value="NZ_CP048103.1"/>
</dbReference>
<keyword evidence="8" id="KW-0238">DNA-binding</keyword>
<evidence type="ECO:0000256" key="5">
    <source>
        <dbReference type="ARBA" id="ARBA00022806"/>
    </source>
</evidence>
<dbReference type="GO" id="GO:0004527">
    <property type="term" value="F:exonuclease activity"/>
    <property type="evidence" value="ECO:0007669"/>
    <property type="project" value="UniProtKB-KW"/>
</dbReference>
<name>A0A1N7KJG3_9BACL</name>
<dbReference type="AlphaFoldDB" id="A0A1N7KJG3"/>
<evidence type="ECO:0000256" key="6">
    <source>
        <dbReference type="ARBA" id="ARBA00022839"/>
    </source>
</evidence>
<keyword evidence="4" id="KW-0378">Hydrolase</keyword>
<dbReference type="InterPro" id="IPR027417">
    <property type="entry name" value="P-loop_NTPase"/>
</dbReference>
<keyword evidence="5 12" id="KW-0347">Helicase</keyword>
<feature type="domain" description="ATP-dependent helicase/deoxyribonuclease subunit B N-terminal" evidence="11">
    <location>
        <begin position="56"/>
        <end position="236"/>
    </location>
</feature>
<proteinExistence type="predicted"/>
<gene>
    <name evidence="12" type="ORF">SAMN05421790_103110</name>
</gene>
<keyword evidence="1" id="KW-0540">Nuclease</keyword>
<evidence type="ECO:0000313" key="13">
    <source>
        <dbReference type="Proteomes" id="UP000186795"/>
    </source>
</evidence>
<dbReference type="InterPro" id="IPR011604">
    <property type="entry name" value="PDDEXK-like_dom_sf"/>
</dbReference>
<dbReference type="OrthoDB" id="9758506at2"/>
<dbReference type="GO" id="GO:0004386">
    <property type="term" value="F:helicase activity"/>
    <property type="evidence" value="ECO:0007669"/>
    <property type="project" value="UniProtKB-KW"/>
</dbReference>
<organism evidence="12 13">
    <name type="scientific">Kroppenstedtia eburnea</name>
    <dbReference type="NCBI Taxonomy" id="714067"/>
    <lineage>
        <taxon>Bacteria</taxon>
        <taxon>Bacillati</taxon>
        <taxon>Bacillota</taxon>
        <taxon>Bacilli</taxon>
        <taxon>Bacillales</taxon>
        <taxon>Thermoactinomycetaceae</taxon>
        <taxon>Kroppenstedtia</taxon>
    </lineage>
</organism>
<evidence type="ECO:0000256" key="8">
    <source>
        <dbReference type="ARBA" id="ARBA00023125"/>
    </source>
</evidence>
<evidence type="ECO:0000256" key="2">
    <source>
        <dbReference type="ARBA" id="ARBA00022741"/>
    </source>
</evidence>
<keyword evidence="2" id="KW-0547">Nucleotide-binding</keyword>
<dbReference type="EMBL" id="FTOD01000003">
    <property type="protein sequence ID" value="SIS61723.1"/>
    <property type="molecule type" value="Genomic_DNA"/>
</dbReference>
<evidence type="ECO:0000259" key="10">
    <source>
        <dbReference type="Pfam" id="PF12705"/>
    </source>
</evidence>
<dbReference type="Pfam" id="PF21445">
    <property type="entry name" value="ADDB_N"/>
    <property type="match status" value="1"/>
</dbReference>
<evidence type="ECO:0000256" key="3">
    <source>
        <dbReference type="ARBA" id="ARBA00022763"/>
    </source>
</evidence>
<dbReference type="Gene3D" id="3.40.50.300">
    <property type="entry name" value="P-loop containing nucleotide triphosphate hydrolases"/>
    <property type="match status" value="2"/>
</dbReference>
<keyword evidence="7" id="KW-0067">ATP-binding</keyword>
<evidence type="ECO:0000256" key="1">
    <source>
        <dbReference type="ARBA" id="ARBA00022722"/>
    </source>
</evidence>
<keyword evidence="9" id="KW-0234">DNA repair</keyword>
<dbReference type="GO" id="GO:0006281">
    <property type="term" value="P:DNA repair"/>
    <property type="evidence" value="ECO:0007669"/>
    <property type="project" value="UniProtKB-KW"/>
</dbReference>
<sequence>MTGEVVLHPVSRATRGVGLTHLPRGRGRTVYLVPGSAAVRDYRRLIYERQIPEEQVTVQSFDSFVMGLLPGKSARLMTPVEQELLVQQAVSRVTGEGGFSYFRRMAERPGWLKLMEVSIGELKRAGVRPARLRRLWGDASEEKYREMTRVYEVYQELLREFGLLDHEEPFLIAMERVRKGECRLPERVVAEHFVDLSHLQEQLLVQLVSAGVPVSLHLGWDARRPRLFSETRRLADRMSRRGFHIRNPFSPSPGTGKTEALLRLEEEAFHPFPETVTGQGAVEVLSAPGEAHEVEVVVAAVKQWLLESGAALSDVALVTNRPEEYHPLLFTSLKKAGIPCDRPETIPLSQHPLLGLVRSALALRTGKEELRPELLDHPCLPWSAGEGEGRIWREILREMGHPRNLVDFQQGLARIDPEQFGCTEDSLARLQNFYRWLEEIPTERSWRGWVEWMSDWIRPLDPRPRAGQVAGDPEGMELWAVEVKAWKSLCSIAEEWAAVFTKSRLGEEACNPATFAAVLEQAARGKKVVKRPARRGGIRLLEPNRIRGDRYRAVFMLGCTEGKWPRFFREDWLIPDRERLRLRKEGLSLPLAEELREHQLLPFFLCAAAATEKLVFSYSSASAEGKGQLPSPYLQELLQVFGKEGVQRWERSIGDRFPLLWEDCTSLLRGAERAVATRAAGGPESDALSEAILHRLREEHPSWFDTLSARVRAEGKRRSEGFTVFDGMLPPSSLTASLGAKLREGVWSASVLNEVVRCRFHFFAGRILGAQSRDVGDEPLSPLERGNLMHRILCRFWDRYREQPPTSSAAESAREHLIAVTESVFSEFVREKGEIREPALLGVERKRLERLLLSILDHDLAWRENVDGEVRPRYLELSFGLAKNPALVDRREMDPASREETAELSLGNGRFLRLRGKVDRVDQDEEGYYMVYDYKSGPAPGLKEVLQGSHLQLPLYLWVLQETFGMDPGKAVGAAYFTPGTRKGKSPGDHRNRGIWRKEEAGRAGISSRIKGVLEEDAWEGVLEEIRTGLAERLERLEQGDFAVDPAGGICPDHCPHRTVCRVDEQRLGWKSGAGREQR</sequence>
<dbReference type="SUPFAM" id="SSF52540">
    <property type="entry name" value="P-loop containing nucleoside triphosphate hydrolases"/>
    <property type="match status" value="1"/>
</dbReference>
<keyword evidence="13" id="KW-1185">Reference proteome</keyword>
<dbReference type="PANTHER" id="PTHR30591">
    <property type="entry name" value="RECBCD ENZYME SUBUNIT RECC"/>
    <property type="match status" value="1"/>
</dbReference>
<evidence type="ECO:0000313" key="12">
    <source>
        <dbReference type="EMBL" id="SIS61723.1"/>
    </source>
</evidence>
<dbReference type="InterPro" id="IPR049035">
    <property type="entry name" value="ADDB_N"/>
</dbReference>
<reference evidence="13" key="1">
    <citation type="submission" date="2017-01" db="EMBL/GenBank/DDBJ databases">
        <authorList>
            <person name="Varghese N."/>
            <person name="Submissions S."/>
        </authorList>
    </citation>
    <scope>NUCLEOTIDE SEQUENCE [LARGE SCALE GENOMIC DNA]</scope>
    <source>
        <strain evidence="13">DSM 45196</strain>
    </source>
</reference>
<dbReference type="Gene3D" id="3.90.320.10">
    <property type="match status" value="1"/>
</dbReference>
<protein>
    <submittedName>
        <fullName evidence="12">ATP-dependent helicase/DNAse subunit B</fullName>
    </submittedName>
</protein>
<evidence type="ECO:0000256" key="4">
    <source>
        <dbReference type="ARBA" id="ARBA00022801"/>
    </source>
</evidence>
<dbReference type="InterPro" id="IPR038726">
    <property type="entry name" value="PDDEXK_AddAB-type"/>
</dbReference>
<keyword evidence="6" id="KW-0269">Exonuclease</keyword>
<dbReference type="GO" id="GO:0005524">
    <property type="term" value="F:ATP binding"/>
    <property type="evidence" value="ECO:0007669"/>
    <property type="project" value="UniProtKB-KW"/>
</dbReference>
<evidence type="ECO:0000259" key="11">
    <source>
        <dbReference type="Pfam" id="PF21445"/>
    </source>
</evidence>
<dbReference type="PANTHER" id="PTHR30591:SF1">
    <property type="entry name" value="RECBCD ENZYME SUBUNIT RECC"/>
    <property type="match status" value="1"/>
</dbReference>
<feature type="domain" description="PD-(D/E)XK endonuclease-like" evidence="10">
    <location>
        <begin position="747"/>
        <end position="1062"/>
    </location>
</feature>
<dbReference type="GO" id="GO:0006310">
    <property type="term" value="P:DNA recombination"/>
    <property type="evidence" value="ECO:0007669"/>
    <property type="project" value="TreeGrafter"/>
</dbReference>
<keyword evidence="3" id="KW-0227">DNA damage</keyword>
<dbReference type="Proteomes" id="UP000186795">
    <property type="component" value="Unassembled WGS sequence"/>
</dbReference>
<accession>A0A1N7KJG3</accession>